<name>A0A3B1BDY4_9ZZZZ</name>
<dbReference type="PANTHER" id="PTHR43065">
    <property type="entry name" value="SENSOR HISTIDINE KINASE"/>
    <property type="match status" value="1"/>
</dbReference>
<dbReference type="AlphaFoldDB" id="A0A3B1BDY4"/>
<gene>
    <name evidence="9" type="ORF">MNBD_GAMMA25-630</name>
</gene>
<evidence type="ECO:0000256" key="7">
    <source>
        <dbReference type="SAM" id="Phobius"/>
    </source>
</evidence>
<keyword evidence="5" id="KW-0067">ATP-binding</keyword>
<sequence>MIKRIRARIRKKINQMQLRLVQIQQSINRIFVPFHLHSRVLSALFFTLLFSFMFSNSAQAELFFSEEEQAWLQAHPEIRYAVDADFAPFEWVGTVGDYKGMAADYLALVEKKLGIKFKRVRTKNWPEVMSMARNHEVDLLPALAWSPQREKFLLFAPAHIVVPGVLISAKDYNSIDQLMGKKVAVVTGYVWDDLISHHKTDVRLIRVENTRDGMELTALGAVDAMVSDMASVTRILREDGYSNLRIVSYLEHKLELGFAVRNDWGMLQGILEKVLASLTEKEKQAISAKWLTLEETGFWHKPVFWYSILSVMAALLLILGSVLIWNRMLKHQVALRTQALENAQRQLIHAEKMESIGRLAAGVAHEVKNPLAIIQMASDFLGAEVADNKDAHAVVKDIDEAVDRANVIVRGLLDFSRDEKLELQASSVNEVVERALQLVAYELRKRQIEVVNKLVDDLPLLEIDSGKLQQVFVNLFMNAAHAMNEKGRLTVSSGMHTVLLEHELCHDKNRQFHLNEDVIRVKVADTGPGIAEADQEKIFDPFYTSKPVGEGTGLGLSVSQNIISLHHGILDIRNGINGGAVFIMLFKINRELKQ</sequence>
<dbReference type="GO" id="GO:0000155">
    <property type="term" value="F:phosphorelay sensor kinase activity"/>
    <property type="evidence" value="ECO:0007669"/>
    <property type="project" value="InterPro"/>
</dbReference>
<keyword evidence="7" id="KW-1133">Transmembrane helix</keyword>
<reference evidence="9" key="1">
    <citation type="submission" date="2018-06" db="EMBL/GenBank/DDBJ databases">
        <authorList>
            <person name="Zhirakovskaya E."/>
        </authorList>
    </citation>
    <scope>NUCLEOTIDE SEQUENCE</scope>
</reference>
<dbReference type="SMART" id="SM00062">
    <property type="entry name" value="PBPb"/>
    <property type="match status" value="1"/>
</dbReference>
<dbReference type="Pfam" id="PF00512">
    <property type="entry name" value="HisKA"/>
    <property type="match status" value="1"/>
</dbReference>
<dbReference type="InterPro" id="IPR036890">
    <property type="entry name" value="HATPase_C_sf"/>
</dbReference>
<dbReference type="EMBL" id="UOFY01000046">
    <property type="protein sequence ID" value="VAX10154.1"/>
    <property type="molecule type" value="Genomic_DNA"/>
</dbReference>
<feature type="domain" description="Histidine kinase" evidence="8">
    <location>
        <begin position="362"/>
        <end position="590"/>
    </location>
</feature>
<keyword evidence="3" id="KW-0547">Nucleotide-binding</keyword>
<dbReference type="SUPFAM" id="SSF53850">
    <property type="entry name" value="Periplasmic binding protein-like II"/>
    <property type="match status" value="1"/>
</dbReference>
<keyword evidence="7" id="KW-0472">Membrane</keyword>
<dbReference type="InterPro" id="IPR003594">
    <property type="entry name" value="HATPase_dom"/>
</dbReference>
<proteinExistence type="predicted"/>
<protein>
    <submittedName>
        <fullName evidence="9">Circadian input kinase A</fullName>
    </submittedName>
</protein>
<keyword evidence="1" id="KW-0597">Phosphoprotein</keyword>
<dbReference type="CDD" id="cd00082">
    <property type="entry name" value="HisKA"/>
    <property type="match status" value="1"/>
</dbReference>
<dbReference type="InterPro" id="IPR004358">
    <property type="entry name" value="Sig_transdc_His_kin-like_C"/>
</dbReference>
<evidence type="ECO:0000313" key="9">
    <source>
        <dbReference type="EMBL" id="VAX10154.1"/>
    </source>
</evidence>
<dbReference type="SUPFAM" id="SSF55874">
    <property type="entry name" value="ATPase domain of HSP90 chaperone/DNA topoisomerase II/histidine kinase"/>
    <property type="match status" value="1"/>
</dbReference>
<dbReference type="InterPro" id="IPR003661">
    <property type="entry name" value="HisK_dim/P_dom"/>
</dbReference>
<keyword evidence="2" id="KW-0808">Transferase</keyword>
<evidence type="ECO:0000259" key="8">
    <source>
        <dbReference type="PROSITE" id="PS50109"/>
    </source>
</evidence>
<evidence type="ECO:0000256" key="6">
    <source>
        <dbReference type="ARBA" id="ARBA00023012"/>
    </source>
</evidence>
<dbReference type="Gene3D" id="3.40.190.10">
    <property type="entry name" value="Periplasmic binding protein-like II"/>
    <property type="match status" value="2"/>
</dbReference>
<feature type="transmembrane region" description="Helical" evidence="7">
    <location>
        <begin position="303"/>
        <end position="326"/>
    </location>
</feature>
<dbReference type="InterPro" id="IPR005467">
    <property type="entry name" value="His_kinase_dom"/>
</dbReference>
<evidence type="ECO:0000256" key="1">
    <source>
        <dbReference type="ARBA" id="ARBA00022553"/>
    </source>
</evidence>
<dbReference type="Pfam" id="PF00497">
    <property type="entry name" value="SBP_bac_3"/>
    <property type="match status" value="1"/>
</dbReference>
<dbReference type="PANTHER" id="PTHR43065:SF10">
    <property type="entry name" value="PEROXIDE STRESS-ACTIVATED HISTIDINE KINASE MAK3"/>
    <property type="match status" value="1"/>
</dbReference>
<dbReference type="Gene3D" id="3.30.565.10">
    <property type="entry name" value="Histidine kinase-like ATPase, C-terminal domain"/>
    <property type="match status" value="1"/>
</dbReference>
<evidence type="ECO:0000256" key="5">
    <source>
        <dbReference type="ARBA" id="ARBA00022840"/>
    </source>
</evidence>
<dbReference type="Gene3D" id="1.10.287.130">
    <property type="match status" value="1"/>
</dbReference>
<accession>A0A3B1BDY4</accession>
<dbReference type="PRINTS" id="PR00344">
    <property type="entry name" value="BCTRLSENSOR"/>
</dbReference>
<keyword evidence="6" id="KW-0902">Two-component regulatory system</keyword>
<evidence type="ECO:0000256" key="4">
    <source>
        <dbReference type="ARBA" id="ARBA00022777"/>
    </source>
</evidence>
<keyword evidence="7" id="KW-0812">Transmembrane</keyword>
<dbReference type="SMART" id="SM00388">
    <property type="entry name" value="HisKA"/>
    <property type="match status" value="1"/>
</dbReference>
<dbReference type="GO" id="GO:0005524">
    <property type="term" value="F:ATP binding"/>
    <property type="evidence" value="ECO:0007669"/>
    <property type="project" value="UniProtKB-KW"/>
</dbReference>
<dbReference type="SUPFAM" id="SSF47384">
    <property type="entry name" value="Homodimeric domain of signal transducing histidine kinase"/>
    <property type="match status" value="1"/>
</dbReference>
<dbReference type="PROSITE" id="PS50109">
    <property type="entry name" value="HIS_KIN"/>
    <property type="match status" value="1"/>
</dbReference>
<dbReference type="InterPro" id="IPR036097">
    <property type="entry name" value="HisK_dim/P_sf"/>
</dbReference>
<evidence type="ECO:0000256" key="2">
    <source>
        <dbReference type="ARBA" id="ARBA00022679"/>
    </source>
</evidence>
<keyword evidence="4 9" id="KW-0418">Kinase</keyword>
<evidence type="ECO:0000256" key="3">
    <source>
        <dbReference type="ARBA" id="ARBA00022741"/>
    </source>
</evidence>
<dbReference type="InterPro" id="IPR001638">
    <property type="entry name" value="Solute-binding_3/MltF_N"/>
</dbReference>
<dbReference type="Pfam" id="PF02518">
    <property type="entry name" value="HATPase_c"/>
    <property type="match status" value="1"/>
</dbReference>
<dbReference type="CDD" id="cd01007">
    <property type="entry name" value="PBP2_BvgS_HisK_like"/>
    <property type="match status" value="1"/>
</dbReference>
<dbReference type="SMART" id="SM00387">
    <property type="entry name" value="HATPase_c"/>
    <property type="match status" value="1"/>
</dbReference>
<organism evidence="9">
    <name type="scientific">hydrothermal vent metagenome</name>
    <dbReference type="NCBI Taxonomy" id="652676"/>
    <lineage>
        <taxon>unclassified sequences</taxon>
        <taxon>metagenomes</taxon>
        <taxon>ecological metagenomes</taxon>
    </lineage>
</organism>